<organism evidence="3 4">
    <name type="scientific">Aureimonas flava</name>
    <dbReference type="NCBI Taxonomy" id="2320271"/>
    <lineage>
        <taxon>Bacteria</taxon>
        <taxon>Pseudomonadati</taxon>
        <taxon>Pseudomonadota</taxon>
        <taxon>Alphaproteobacteria</taxon>
        <taxon>Hyphomicrobiales</taxon>
        <taxon>Aurantimonadaceae</taxon>
        <taxon>Aureimonas</taxon>
    </lineage>
</organism>
<protein>
    <submittedName>
        <fullName evidence="3">Tripartite tricarboxylate transporter substrate binding protein</fullName>
    </submittedName>
</protein>
<dbReference type="EMBL" id="QYRN01000012">
    <property type="protein sequence ID" value="RIX97985.1"/>
    <property type="molecule type" value="Genomic_DNA"/>
</dbReference>
<comment type="caution">
    <text evidence="3">The sequence shown here is derived from an EMBL/GenBank/DDBJ whole genome shotgun (WGS) entry which is preliminary data.</text>
</comment>
<comment type="similarity">
    <text evidence="1">Belongs to the UPF0065 (bug) family.</text>
</comment>
<dbReference type="RefSeq" id="WP_119541476.1">
    <property type="nucleotide sequence ID" value="NZ_QYRN01000012.1"/>
</dbReference>
<evidence type="ECO:0000313" key="3">
    <source>
        <dbReference type="EMBL" id="RIX97985.1"/>
    </source>
</evidence>
<proteinExistence type="inferred from homology"/>
<dbReference type="AlphaFoldDB" id="A0A3A1WH31"/>
<sequence length="339" mass="35505">MRFRSLAMTAAGAAAILAGVVPGSAQTYPTKEIQGIIQWGAGGSTDTVMRAVSPKVEEILGQSIVLKNVTGGAGAIGLNQVAAARPDGYSLLMGAENPLIYKVMGLGTKDYGDFVAIDILARGTPILVARPGTPFDDYASMIEYVKAHPGEVKFGSTGPGGLPSVVTAMIRDVEGELPVTVIPYDGDGPALTALQSGAIDVMPAVLGAAVESVKAEKIKALAVFASEGVKQLPEVQAITAANEGYAKFLPWGPFFGVFAPKGTPDDVVAKLQEAFRTAAEQDSFKSLMDNRGYTLMNISGEEAQDFMTSWQQTTAWLLQDAGLTKASPEEFGIERAAQD</sequence>
<dbReference type="OrthoDB" id="7250490at2"/>
<keyword evidence="4" id="KW-1185">Reference proteome</keyword>
<evidence type="ECO:0000256" key="2">
    <source>
        <dbReference type="SAM" id="SignalP"/>
    </source>
</evidence>
<name>A0A3A1WH31_9HYPH</name>
<dbReference type="PANTHER" id="PTHR42928">
    <property type="entry name" value="TRICARBOXYLATE-BINDING PROTEIN"/>
    <property type="match status" value="1"/>
</dbReference>
<dbReference type="Pfam" id="PF03401">
    <property type="entry name" value="TctC"/>
    <property type="match status" value="1"/>
</dbReference>
<feature type="signal peptide" evidence="2">
    <location>
        <begin position="1"/>
        <end position="27"/>
    </location>
</feature>
<evidence type="ECO:0000313" key="4">
    <source>
        <dbReference type="Proteomes" id="UP000265750"/>
    </source>
</evidence>
<dbReference type="InterPro" id="IPR005064">
    <property type="entry name" value="BUG"/>
</dbReference>
<keyword evidence="2" id="KW-0732">Signal</keyword>
<dbReference type="Gene3D" id="3.40.190.10">
    <property type="entry name" value="Periplasmic binding protein-like II"/>
    <property type="match status" value="1"/>
</dbReference>
<dbReference type="CDD" id="cd07012">
    <property type="entry name" value="PBP2_Bug_TTT"/>
    <property type="match status" value="1"/>
</dbReference>
<dbReference type="Proteomes" id="UP000265750">
    <property type="component" value="Unassembled WGS sequence"/>
</dbReference>
<dbReference type="SUPFAM" id="SSF53850">
    <property type="entry name" value="Periplasmic binding protein-like II"/>
    <property type="match status" value="1"/>
</dbReference>
<dbReference type="Gene3D" id="3.40.190.150">
    <property type="entry name" value="Bordetella uptake gene, domain 1"/>
    <property type="match status" value="1"/>
</dbReference>
<gene>
    <name evidence="3" type="ORF">D3218_18045</name>
</gene>
<dbReference type="InterPro" id="IPR042100">
    <property type="entry name" value="Bug_dom1"/>
</dbReference>
<dbReference type="PIRSF" id="PIRSF017082">
    <property type="entry name" value="YflP"/>
    <property type="match status" value="1"/>
</dbReference>
<reference evidence="4" key="1">
    <citation type="submission" date="2018-09" db="EMBL/GenBank/DDBJ databases">
        <authorList>
            <person name="Tuo L."/>
        </authorList>
    </citation>
    <scope>NUCLEOTIDE SEQUENCE [LARGE SCALE GENOMIC DNA]</scope>
    <source>
        <strain evidence="4">M2BS4Y-1</strain>
    </source>
</reference>
<evidence type="ECO:0000256" key="1">
    <source>
        <dbReference type="ARBA" id="ARBA00006987"/>
    </source>
</evidence>
<dbReference type="PANTHER" id="PTHR42928:SF5">
    <property type="entry name" value="BLR1237 PROTEIN"/>
    <property type="match status" value="1"/>
</dbReference>
<accession>A0A3A1WH31</accession>
<feature type="chain" id="PRO_5017418414" evidence="2">
    <location>
        <begin position="28"/>
        <end position="339"/>
    </location>
</feature>